<evidence type="ECO:0000256" key="6">
    <source>
        <dbReference type="ARBA" id="ARBA00023180"/>
    </source>
</evidence>
<evidence type="ECO:0000259" key="8">
    <source>
        <dbReference type="PROSITE" id="PS50026"/>
    </source>
</evidence>
<dbReference type="FunFam" id="2.10.25.10:FF:000309">
    <property type="entry name" value="Uncharacterized protein, isoform A"/>
    <property type="match status" value="1"/>
</dbReference>
<comment type="caution">
    <text evidence="7">Lacks conserved residue(s) required for the propagation of feature annotation.</text>
</comment>
<evidence type="ECO:0000256" key="1">
    <source>
        <dbReference type="ARBA" id="ARBA00004370"/>
    </source>
</evidence>
<evidence type="ECO:0000313" key="10">
    <source>
        <dbReference type="EMBL" id="VDI57231.1"/>
    </source>
</evidence>
<evidence type="ECO:0000256" key="2">
    <source>
        <dbReference type="ARBA" id="ARBA00022536"/>
    </source>
</evidence>
<dbReference type="PROSITE" id="PS50041">
    <property type="entry name" value="C_TYPE_LECTIN_2"/>
    <property type="match status" value="1"/>
</dbReference>
<dbReference type="OrthoDB" id="6159547at2759"/>
<dbReference type="InterPro" id="IPR016187">
    <property type="entry name" value="CTDL_fold"/>
</dbReference>
<dbReference type="PANTHER" id="PTHR22801">
    <property type="entry name" value="LITHOSTATHINE"/>
    <property type="match status" value="1"/>
</dbReference>
<dbReference type="SMART" id="SM00181">
    <property type="entry name" value="EGF"/>
    <property type="match status" value="1"/>
</dbReference>
<dbReference type="Proteomes" id="UP000596742">
    <property type="component" value="Unassembled WGS sequence"/>
</dbReference>
<dbReference type="PROSITE" id="PS00010">
    <property type="entry name" value="ASX_HYDROXYL"/>
    <property type="match status" value="1"/>
</dbReference>
<dbReference type="Gene3D" id="3.10.100.10">
    <property type="entry name" value="Mannose-Binding Protein A, subunit A"/>
    <property type="match status" value="1"/>
</dbReference>
<dbReference type="PROSITE" id="PS50026">
    <property type="entry name" value="EGF_3"/>
    <property type="match status" value="1"/>
</dbReference>
<dbReference type="InterPro" id="IPR050801">
    <property type="entry name" value="Ca-Dep_Lectins_ImmuneDev"/>
</dbReference>
<accession>A0A8B6G152</accession>
<keyword evidence="2 7" id="KW-0245">EGF-like domain</keyword>
<dbReference type="CDD" id="cd00054">
    <property type="entry name" value="EGF_CA"/>
    <property type="match status" value="1"/>
</dbReference>
<dbReference type="InterPro" id="IPR001881">
    <property type="entry name" value="EGF-like_Ca-bd_dom"/>
</dbReference>
<dbReference type="InterPro" id="IPR001304">
    <property type="entry name" value="C-type_lectin-like"/>
</dbReference>
<dbReference type="EMBL" id="UYJE01007719">
    <property type="protein sequence ID" value="VDI57231.1"/>
    <property type="molecule type" value="Genomic_DNA"/>
</dbReference>
<sequence>MWIGLANNNGNNEYIWEDGTKLIDTGYTNWRPGEPNGVVPMCVEFSQTGWNDNTCDRLYTVVCQKDADIDDCVSRPCQNGGTCIDRINGFNCSCTSEYDGIYCEKGEIKSDDIAYE</sequence>
<keyword evidence="4" id="KW-0472">Membrane</keyword>
<evidence type="ECO:0000256" key="5">
    <source>
        <dbReference type="ARBA" id="ARBA00023157"/>
    </source>
</evidence>
<comment type="caution">
    <text evidence="10">The sequence shown here is derived from an EMBL/GenBank/DDBJ whole genome shotgun (WGS) entry which is preliminary data.</text>
</comment>
<dbReference type="PROSITE" id="PS01187">
    <property type="entry name" value="EGF_CA"/>
    <property type="match status" value="1"/>
</dbReference>
<reference evidence="10" key="1">
    <citation type="submission" date="2018-11" db="EMBL/GenBank/DDBJ databases">
        <authorList>
            <person name="Alioto T."/>
            <person name="Alioto T."/>
        </authorList>
    </citation>
    <scope>NUCLEOTIDE SEQUENCE</scope>
</reference>
<organism evidence="10 11">
    <name type="scientific">Mytilus galloprovincialis</name>
    <name type="common">Mediterranean mussel</name>
    <dbReference type="NCBI Taxonomy" id="29158"/>
    <lineage>
        <taxon>Eukaryota</taxon>
        <taxon>Metazoa</taxon>
        <taxon>Spiralia</taxon>
        <taxon>Lophotrochozoa</taxon>
        <taxon>Mollusca</taxon>
        <taxon>Bivalvia</taxon>
        <taxon>Autobranchia</taxon>
        <taxon>Pteriomorphia</taxon>
        <taxon>Mytilida</taxon>
        <taxon>Mytiloidea</taxon>
        <taxon>Mytilidae</taxon>
        <taxon>Mytilinae</taxon>
        <taxon>Mytilus</taxon>
    </lineage>
</organism>
<feature type="disulfide bond" evidence="7">
    <location>
        <begin position="94"/>
        <end position="103"/>
    </location>
</feature>
<evidence type="ECO:0000256" key="3">
    <source>
        <dbReference type="ARBA" id="ARBA00022737"/>
    </source>
</evidence>
<protein>
    <recommendedName>
        <fullName evidence="12">C-type lectin domain-containing protein</fullName>
    </recommendedName>
</protein>
<dbReference type="Gene3D" id="2.10.25.10">
    <property type="entry name" value="Laminin"/>
    <property type="match status" value="1"/>
</dbReference>
<dbReference type="InterPro" id="IPR000742">
    <property type="entry name" value="EGF"/>
</dbReference>
<dbReference type="GO" id="GO:0016020">
    <property type="term" value="C:membrane"/>
    <property type="evidence" value="ECO:0007669"/>
    <property type="project" value="UniProtKB-SubCell"/>
</dbReference>
<dbReference type="AlphaFoldDB" id="A0A8B6G152"/>
<comment type="subcellular location">
    <subcellularLocation>
        <location evidence="1">Membrane</location>
    </subcellularLocation>
</comment>
<dbReference type="InterPro" id="IPR018378">
    <property type="entry name" value="C-type_lectin_CS"/>
</dbReference>
<evidence type="ECO:0000259" key="9">
    <source>
        <dbReference type="PROSITE" id="PS50041"/>
    </source>
</evidence>
<evidence type="ECO:0000256" key="4">
    <source>
        <dbReference type="ARBA" id="ARBA00023136"/>
    </source>
</evidence>
<name>A0A8B6G152_MYTGA</name>
<dbReference type="SUPFAM" id="SSF56436">
    <property type="entry name" value="C-type lectin-like"/>
    <property type="match status" value="1"/>
</dbReference>
<evidence type="ECO:0000256" key="7">
    <source>
        <dbReference type="PROSITE-ProRule" id="PRU00076"/>
    </source>
</evidence>
<feature type="domain" description="C-type lectin" evidence="9">
    <location>
        <begin position="1"/>
        <end position="64"/>
    </location>
</feature>
<proteinExistence type="predicted"/>
<feature type="non-terminal residue" evidence="10">
    <location>
        <position position="1"/>
    </location>
</feature>
<evidence type="ECO:0008006" key="12">
    <source>
        <dbReference type="Google" id="ProtNLM"/>
    </source>
</evidence>
<keyword evidence="3" id="KW-0677">Repeat</keyword>
<dbReference type="Pfam" id="PF00008">
    <property type="entry name" value="EGF"/>
    <property type="match status" value="1"/>
</dbReference>
<dbReference type="PROSITE" id="PS00615">
    <property type="entry name" value="C_TYPE_LECTIN_1"/>
    <property type="match status" value="1"/>
</dbReference>
<gene>
    <name evidence="10" type="ORF">MGAL_10B013839</name>
</gene>
<dbReference type="InterPro" id="IPR000152">
    <property type="entry name" value="EGF-type_Asp/Asn_hydroxyl_site"/>
</dbReference>
<feature type="domain" description="EGF-like" evidence="8">
    <location>
        <begin position="68"/>
        <end position="104"/>
    </location>
</feature>
<keyword evidence="11" id="KW-1185">Reference proteome</keyword>
<keyword evidence="6" id="KW-0325">Glycoprotein</keyword>
<dbReference type="Pfam" id="PF00059">
    <property type="entry name" value="Lectin_C"/>
    <property type="match status" value="1"/>
</dbReference>
<dbReference type="CDD" id="cd00037">
    <property type="entry name" value="CLECT"/>
    <property type="match status" value="1"/>
</dbReference>
<dbReference type="PANTHER" id="PTHR22801:SF63">
    <property type="entry name" value="C-TYPE LECTIN DOMAIN-CONTAINING PROTEIN"/>
    <property type="match status" value="1"/>
</dbReference>
<dbReference type="SUPFAM" id="SSF57196">
    <property type="entry name" value="EGF/Laminin"/>
    <property type="match status" value="1"/>
</dbReference>
<evidence type="ECO:0000313" key="11">
    <source>
        <dbReference type="Proteomes" id="UP000596742"/>
    </source>
</evidence>
<keyword evidence="5 7" id="KW-1015">Disulfide bond</keyword>
<dbReference type="SMART" id="SM00179">
    <property type="entry name" value="EGF_CA"/>
    <property type="match status" value="1"/>
</dbReference>
<dbReference type="GO" id="GO:0005509">
    <property type="term" value="F:calcium ion binding"/>
    <property type="evidence" value="ECO:0007669"/>
    <property type="project" value="InterPro"/>
</dbReference>
<dbReference type="PROSITE" id="PS00022">
    <property type="entry name" value="EGF_1"/>
    <property type="match status" value="1"/>
</dbReference>
<dbReference type="InterPro" id="IPR018097">
    <property type="entry name" value="EGF_Ca-bd_CS"/>
</dbReference>
<dbReference type="PRINTS" id="PR00010">
    <property type="entry name" value="EGFBLOOD"/>
</dbReference>
<dbReference type="InterPro" id="IPR016186">
    <property type="entry name" value="C-type_lectin-like/link_sf"/>
</dbReference>